<feature type="transmembrane region" description="Helical" evidence="6">
    <location>
        <begin position="71"/>
        <end position="92"/>
    </location>
</feature>
<evidence type="ECO:0000313" key="7">
    <source>
        <dbReference type="EMBL" id="WGH77673.1"/>
    </source>
</evidence>
<feature type="transmembrane region" description="Helical" evidence="6">
    <location>
        <begin position="113"/>
        <end position="135"/>
    </location>
</feature>
<evidence type="ECO:0000256" key="4">
    <source>
        <dbReference type="ARBA" id="ARBA00022989"/>
    </source>
</evidence>
<gene>
    <name evidence="7" type="ORF">P8627_11565</name>
</gene>
<proteinExistence type="predicted"/>
<keyword evidence="5 6" id="KW-0472">Membrane</keyword>
<reference evidence="7 8" key="1">
    <citation type="submission" date="2023-04" db="EMBL/GenBank/DDBJ databases">
        <title>Jannaschia ovalis sp. nov., a marine bacterium isolated from sea tidal flat.</title>
        <authorList>
            <person name="Kwon D.Y."/>
            <person name="Kim J.-J."/>
        </authorList>
    </citation>
    <scope>NUCLEOTIDE SEQUENCE [LARGE SCALE GENOMIC DNA]</scope>
    <source>
        <strain evidence="7 8">GRR-S6-38</strain>
    </source>
</reference>
<evidence type="ECO:0000256" key="1">
    <source>
        <dbReference type="ARBA" id="ARBA00004651"/>
    </source>
</evidence>
<dbReference type="EMBL" id="CP122537">
    <property type="protein sequence ID" value="WGH77673.1"/>
    <property type="molecule type" value="Genomic_DNA"/>
</dbReference>
<feature type="transmembrane region" description="Helical" evidence="6">
    <location>
        <begin position="6"/>
        <end position="32"/>
    </location>
</feature>
<keyword evidence="4 6" id="KW-1133">Transmembrane helix</keyword>
<accession>A0ABY8LBA4</accession>
<feature type="transmembrane region" description="Helical" evidence="6">
    <location>
        <begin position="147"/>
        <end position="169"/>
    </location>
</feature>
<keyword evidence="2" id="KW-1003">Cell membrane</keyword>
<protein>
    <submittedName>
        <fullName evidence="7">LysE family transporter</fullName>
    </submittedName>
</protein>
<evidence type="ECO:0000256" key="5">
    <source>
        <dbReference type="ARBA" id="ARBA00023136"/>
    </source>
</evidence>
<organism evidence="7 8">
    <name type="scientific">Jannaschia ovalis</name>
    <dbReference type="NCBI Taxonomy" id="3038773"/>
    <lineage>
        <taxon>Bacteria</taxon>
        <taxon>Pseudomonadati</taxon>
        <taxon>Pseudomonadota</taxon>
        <taxon>Alphaproteobacteria</taxon>
        <taxon>Rhodobacterales</taxon>
        <taxon>Roseobacteraceae</taxon>
        <taxon>Jannaschia</taxon>
    </lineage>
</organism>
<evidence type="ECO:0000256" key="6">
    <source>
        <dbReference type="SAM" id="Phobius"/>
    </source>
</evidence>
<name>A0ABY8LBA4_9RHOB</name>
<dbReference type="Pfam" id="PF01810">
    <property type="entry name" value="LysE"/>
    <property type="match status" value="1"/>
</dbReference>
<sequence>MSLADWLVFAGFWAVFVTSPGPNAVNCILTAWGAGFRRALWCVAAILSQAALFLTLAASGVTALLVAAPGLYGALKLVGAALLVALGVRAWLRAGDPVAQTAPPVQHIFLRAFAIATFNAKSLAGYFAAFTAFVAPDVPIASQMGAIVPTALTLTAASYTTWCALGAWLGRRALGVVASRALRRGLALCFIGYGAALALL</sequence>
<feature type="transmembrane region" description="Helical" evidence="6">
    <location>
        <begin position="39"/>
        <end position="65"/>
    </location>
</feature>
<feature type="transmembrane region" description="Helical" evidence="6">
    <location>
        <begin position="181"/>
        <end position="199"/>
    </location>
</feature>
<evidence type="ECO:0000256" key="2">
    <source>
        <dbReference type="ARBA" id="ARBA00022475"/>
    </source>
</evidence>
<evidence type="ECO:0000256" key="3">
    <source>
        <dbReference type="ARBA" id="ARBA00022692"/>
    </source>
</evidence>
<dbReference type="InterPro" id="IPR001123">
    <property type="entry name" value="LeuE-type"/>
</dbReference>
<keyword evidence="3 6" id="KW-0812">Transmembrane</keyword>
<dbReference type="Proteomes" id="UP001243420">
    <property type="component" value="Chromosome"/>
</dbReference>
<dbReference type="PANTHER" id="PTHR30086:SF20">
    <property type="entry name" value="ARGININE EXPORTER PROTEIN ARGO-RELATED"/>
    <property type="match status" value="1"/>
</dbReference>
<evidence type="ECO:0000313" key="8">
    <source>
        <dbReference type="Proteomes" id="UP001243420"/>
    </source>
</evidence>
<comment type="subcellular location">
    <subcellularLocation>
        <location evidence="1">Cell membrane</location>
        <topology evidence="1">Multi-pass membrane protein</topology>
    </subcellularLocation>
</comment>
<dbReference type="PANTHER" id="PTHR30086">
    <property type="entry name" value="ARGININE EXPORTER PROTEIN ARGO"/>
    <property type="match status" value="1"/>
</dbReference>
<keyword evidence="8" id="KW-1185">Reference proteome</keyword>
<dbReference type="RefSeq" id="WP_279964258.1">
    <property type="nucleotide sequence ID" value="NZ_CP122537.1"/>
</dbReference>